<dbReference type="SUPFAM" id="SSF63737">
    <property type="entry name" value="Leukotriene A4 hydrolase N-terminal domain"/>
    <property type="match status" value="1"/>
</dbReference>
<dbReference type="GO" id="GO:0006508">
    <property type="term" value="P:proteolysis"/>
    <property type="evidence" value="ECO:0007669"/>
    <property type="project" value="TreeGrafter"/>
</dbReference>
<reference evidence="3" key="1">
    <citation type="submission" date="2022-11" db="UniProtKB">
        <authorList>
            <consortium name="WormBaseParasite"/>
        </authorList>
    </citation>
    <scope>IDENTIFICATION</scope>
</reference>
<dbReference type="GO" id="GO:0005615">
    <property type="term" value="C:extracellular space"/>
    <property type="evidence" value="ECO:0007669"/>
    <property type="project" value="TreeGrafter"/>
</dbReference>
<name>A0A914S9P8_PAREQ</name>
<proteinExistence type="predicted"/>
<dbReference type="GO" id="GO:0043171">
    <property type="term" value="P:peptide catabolic process"/>
    <property type="evidence" value="ECO:0007669"/>
    <property type="project" value="TreeGrafter"/>
</dbReference>
<dbReference type="GO" id="GO:0016020">
    <property type="term" value="C:membrane"/>
    <property type="evidence" value="ECO:0007669"/>
    <property type="project" value="TreeGrafter"/>
</dbReference>
<dbReference type="AlphaFoldDB" id="A0A914S9P8"/>
<dbReference type="PANTHER" id="PTHR11533:SF299">
    <property type="entry name" value="AMINOPEPTIDASE"/>
    <property type="match status" value="1"/>
</dbReference>
<dbReference type="Gene3D" id="2.60.40.1730">
    <property type="entry name" value="tricorn interacting facor f3 domain"/>
    <property type="match status" value="1"/>
</dbReference>
<accession>A0A914S9P8</accession>
<evidence type="ECO:0000259" key="1">
    <source>
        <dbReference type="Pfam" id="PF17900"/>
    </source>
</evidence>
<feature type="domain" description="Aminopeptidase N-like N-terminal" evidence="1">
    <location>
        <begin position="6"/>
        <end position="48"/>
    </location>
</feature>
<evidence type="ECO:0000313" key="3">
    <source>
        <dbReference type="WBParaSite" id="PEQ_0001394901-mRNA-1"/>
    </source>
</evidence>
<organism evidence="2 3">
    <name type="scientific">Parascaris equorum</name>
    <name type="common">Equine roundworm</name>
    <dbReference type="NCBI Taxonomy" id="6256"/>
    <lineage>
        <taxon>Eukaryota</taxon>
        <taxon>Metazoa</taxon>
        <taxon>Ecdysozoa</taxon>
        <taxon>Nematoda</taxon>
        <taxon>Chromadorea</taxon>
        <taxon>Rhabditida</taxon>
        <taxon>Spirurina</taxon>
        <taxon>Ascaridomorpha</taxon>
        <taxon>Ascaridoidea</taxon>
        <taxon>Ascarididae</taxon>
        <taxon>Parascaris</taxon>
    </lineage>
</organism>
<sequence length="257" mass="29039">MESGPEVRSLVPCFDEPYFKARWTITIKHAADMIALGNMNDQGSVIDTKEYAFLIEDLVALPQYTGSSGAMENWGLVCMRYTAATEANNVTGWDGQPLNVQTLMDPWMKQATFPVLKIATNGDTVTYSQEPFISDAASLEPSDFDYKWHIPVYSQTPEGAVYIVRLSDTSFLRFHGHDSWVTLGRLRILQAWRGALPWSRVLELVTFISKDVEYAPHFAFERVRNQLLSAFRGTSDMPTIKVLTCWYSNVLLGMGYP</sequence>
<dbReference type="GO" id="GO:0005737">
    <property type="term" value="C:cytoplasm"/>
    <property type="evidence" value="ECO:0007669"/>
    <property type="project" value="TreeGrafter"/>
</dbReference>
<dbReference type="InterPro" id="IPR045357">
    <property type="entry name" value="Aminopeptidase_N-like_N"/>
</dbReference>
<dbReference type="GO" id="GO:0070006">
    <property type="term" value="F:metalloaminopeptidase activity"/>
    <property type="evidence" value="ECO:0007669"/>
    <property type="project" value="TreeGrafter"/>
</dbReference>
<dbReference type="Proteomes" id="UP000887564">
    <property type="component" value="Unplaced"/>
</dbReference>
<dbReference type="GO" id="GO:0042277">
    <property type="term" value="F:peptide binding"/>
    <property type="evidence" value="ECO:0007669"/>
    <property type="project" value="TreeGrafter"/>
</dbReference>
<dbReference type="Gene3D" id="2.60.40.1910">
    <property type="match status" value="1"/>
</dbReference>
<dbReference type="Pfam" id="PF17900">
    <property type="entry name" value="Peptidase_M1_N"/>
    <property type="match status" value="1"/>
</dbReference>
<dbReference type="InterPro" id="IPR042097">
    <property type="entry name" value="Aminopeptidase_N-like_N_sf"/>
</dbReference>
<dbReference type="GO" id="GO:0008270">
    <property type="term" value="F:zinc ion binding"/>
    <property type="evidence" value="ECO:0007669"/>
    <property type="project" value="TreeGrafter"/>
</dbReference>
<protein>
    <submittedName>
        <fullName evidence="3">Aminopeptidase N-like N-terminal domain-containing protein</fullName>
    </submittedName>
</protein>
<evidence type="ECO:0000313" key="2">
    <source>
        <dbReference type="Proteomes" id="UP000887564"/>
    </source>
</evidence>
<dbReference type="PANTHER" id="PTHR11533">
    <property type="entry name" value="PROTEASE M1 ZINC METALLOPROTEASE"/>
    <property type="match status" value="1"/>
</dbReference>
<keyword evidence="2" id="KW-1185">Reference proteome</keyword>
<dbReference type="InterPro" id="IPR050344">
    <property type="entry name" value="Peptidase_M1_aminopeptidases"/>
</dbReference>
<dbReference type="WBParaSite" id="PEQ_0001394901-mRNA-1">
    <property type="protein sequence ID" value="PEQ_0001394901-mRNA-1"/>
    <property type="gene ID" value="PEQ_0001394901"/>
</dbReference>